<name>A0AAW1HG28_POPJA</name>
<reference evidence="1 2" key="1">
    <citation type="journal article" date="2024" name="BMC Genomics">
        <title>De novo assembly and annotation of Popillia japonica's genome with initial clues to its potential as an invasive pest.</title>
        <authorList>
            <person name="Cucini C."/>
            <person name="Boschi S."/>
            <person name="Funari R."/>
            <person name="Cardaioli E."/>
            <person name="Iannotti N."/>
            <person name="Marturano G."/>
            <person name="Paoli F."/>
            <person name="Bruttini M."/>
            <person name="Carapelli A."/>
            <person name="Frati F."/>
            <person name="Nardi F."/>
        </authorList>
    </citation>
    <scope>NUCLEOTIDE SEQUENCE [LARGE SCALE GENOMIC DNA]</scope>
    <source>
        <strain evidence="1">DMR45628</strain>
    </source>
</reference>
<protein>
    <submittedName>
        <fullName evidence="1">Uncharacterized protein</fullName>
    </submittedName>
</protein>
<accession>A0AAW1HG28</accession>
<comment type="caution">
    <text evidence="1">The sequence shown here is derived from an EMBL/GenBank/DDBJ whole genome shotgun (WGS) entry which is preliminary data.</text>
</comment>
<dbReference type="Proteomes" id="UP001458880">
    <property type="component" value="Unassembled WGS sequence"/>
</dbReference>
<evidence type="ECO:0000313" key="2">
    <source>
        <dbReference type="Proteomes" id="UP001458880"/>
    </source>
</evidence>
<dbReference type="AlphaFoldDB" id="A0AAW1HG28"/>
<dbReference type="EMBL" id="JASPKY010001181">
    <property type="protein sequence ID" value="KAK9675295.1"/>
    <property type="molecule type" value="Genomic_DNA"/>
</dbReference>
<sequence>MKSSDENGVVRDEEHEYLDVSISNENDLYNPPVNERLATTEDVSCWTEVNEEPKIYDFTGIEGIKVNIPADTPAFKIFGLLFDDTLIGNKSEYSGRYSRI</sequence>
<proteinExistence type="predicted"/>
<organism evidence="1 2">
    <name type="scientific">Popillia japonica</name>
    <name type="common">Japanese beetle</name>
    <dbReference type="NCBI Taxonomy" id="7064"/>
    <lineage>
        <taxon>Eukaryota</taxon>
        <taxon>Metazoa</taxon>
        <taxon>Ecdysozoa</taxon>
        <taxon>Arthropoda</taxon>
        <taxon>Hexapoda</taxon>
        <taxon>Insecta</taxon>
        <taxon>Pterygota</taxon>
        <taxon>Neoptera</taxon>
        <taxon>Endopterygota</taxon>
        <taxon>Coleoptera</taxon>
        <taxon>Polyphaga</taxon>
        <taxon>Scarabaeiformia</taxon>
        <taxon>Scarabaeidae</taxon>
        <taxon>Rutelinae</taxon>
        <taxon>Popillia</taxon>
    </lineage>
</organism>
<keyword evidence="2" id="KW-1185">Reference proteome</keyword>
<evidence type="ECO:0000313" key="1">
    <source>
        <dbReference type="EMBL" id="KAK9675295.1"/>
    </source>
</evidence>
<gene>
    <name evidence="1" type="ORF">QE152_g40471</name>
</gene>